<dbReference type="GO" id="GO:0003676">
    <property type="term" value="F:nucleic acid binding"/>
    <property type="evidence" value="ECO:0007669"/>
    <property type="project" value="InterPro"/>
</dbReference>
<dbReference type="InterPro" id="IPR012337">
    <property type="entry name" value="RNaseH-like_sf"/>
</dbReference>
<dbReference type="SUPFAM" id="SSF53098">
    <property type="entry name" value="Ribonuclease H-like"/>
    <property type="match status" value="1"/>
</dbReference>
<feature type="compositionally biased region" description="Basic and acidic residues" evidence="4">
    <location>
        <begin position="1170"/>
        <end position="1181"/>
    </location>
</feature>
<evidence type="ECO:0000256" key="3">
    <source>
        <dbReference type="ARBA" id="ARBA00022827"/>
    </source>
</evidence>
<keyword evidence="8" id="KW-1185">Reference proteome</keyword>
<feature type="compositionally biased region" description="Pro residues" evidence="4">
    <location>
        <begin position="4156"/>
        <end position="4168"/>
    </location>
</feature>
<dbReference type="SUPFAM" id="SSF52343">
    <property type="entry name" value="Ferredoxin reductase-like, C-terminal NADP-linked domain"/>
    <property type="match status" value="1"/>
</dbReference>
<feature type="compositionally biased region" description="Basic and acidic residues" evidence="4">
    <location>
        <begin position="531"/>
        <end position="552"/>
    </location>
</feature>
<feature type="compositionally biased region" description="Pro residues" evidence="4">
    <location>
        <begin position="2689"/>
        <end position="2699"/>
    </location>
</feature>
<feature type="region of interest" description="Disordered" evidence="4">
    <location>
        <begin position="514"/>
        <end position="637"/>
    </location>
</feature>
<accession>A0A1Q9DWP3</accession>
<feature type="compositionally biased region" description="Low complexity" evidence="4">
    <location>
        <begin position="2658"/>
        <end position="2674"/>
    </location>
</feature>
<dbReference type="InterPro" id="IPR001433">
    <property type="entry name" value="OxRdtase_FAD/NAD-bd"/>
</dbReference>
<proteinExistence type="predicted"/>
<dbReference type="Pfam" id="PF00667">
    <property type="entry name" value="FAD_binding_1"/>
    <property type="match status" value="1"/>
</dbReference>
<feature type="compositionally biased region" description="Polar residues" evidence="4">
    <location>
        <begin position="1524"/>
        <end position="1534"/>
    </location>
</feature>
<feature type="region of interest" description="Disordered" evidence="4">
    <location>
        <begin position="3748"/>
        <end position="3769"/>
    </location>
</feature>
<protein>
    <submittedName>
        <fullName evidence="7">NADPH--cytochrome P450 reductase</fullName>
    </submittedName>
</protein>
<feature type="region of interest" description="Disordered" evidence="4">
    <location>
        <begin position="652"/>
        <end position="679"/>
    </location>
</feature>
<feature type="compositionally biased region" description="Acidic residues" evidence="4">
    <location>
        <begin position="3420"/>
        <end position="3461"/>
    </location>
</feature>
<reference evidence="7 8" key="1">
    <citation type="submission" date="2016-02" db="EMBL/GenBank/DDBJ databases">
        <title>Genome analysis of coral dinoflagellate symbionts highlights evolutionary adaptations to a symbiotic lifestyle.</title>
        <authorList>
            <person name="Aranda M."/>
            <person name="Li Y."/>
            <person name="Liew Y.J."/>
            <person name="Baumgarten S."/>
            <person name="Simakov O."/>
            <person name="Wilson M."/>
            <person name="Piel J."/>
            <person name="Ashoor H."/>
            <person name="Bougouffa S."/>
            <person name="Bajic V.B."/>
            <person name="Ryu T."/>
            <person name="Ravasi T."/>
            <person name="Bayer T."/>
            <person name="Micklem G."/>
            <person name="Kim H."/>
            <person name="Bhak J."/>
            <person name="Lajeunesse T.C."/>
            <person name="Voolstra C.R."/>
        </authorList>
    </citation>
    <scope>NUCLEOTIDE SEQUENCE [LARGE SCALE GENOMIC DNA]</scope>
    <source>
        <strain evidence="7 8">CCMP2467</strain>
    </source>
</reference>
<feature type="compositionally biased region" description="Acidic residues" evidence="4">
    <location>
        <begin position="2502"/>
        <end position="2513"/>
    </location>
</feature>
<feature type="domain" description="Integrase catalytic" evidence="6">
    <location>
        <begin position="1701"/>
        <end position="1873"/>
    </location>
</feature>
<feature type="compositionally biased region" description="Pro residues" evidence="4">
    <location>
        <begin position="3752"/>
        <end position="3761"/>
    </location>
</feature>
<dbReference type="InterPro" id="IPR001709">
    <property type="entry name" value="Flavoprot_Pyr_Nucl_cyt_Rdtase"/>
</dbReference>
<evidence type="ECO:0000256" key="2">
    <source>
        <dbReference type="ARBA" id="ARBA00022630"/>
    </source>
</evidence>
<feature type="compositionally biased region" description="Basic residues" evidence="4">
    <location>
        <begin position="1155"/>
        <end position="1169"/>
    </location>
</feature>
<feature type="transmembrane region" description="Helical" evidence="5">
    <location>
        <begin position="457"/>
        <end position="474"/>
    </location>
</feature>
<dbReference type="InterPro" id="IPR003097">
    <property type="entry name" value="CysJ-like_FAD-binding"/>
</dbReference>
<dbReference type="EMBL" id="LSRX01000356">
    <property type="protein sequence ID" value="OLP99579.1"/>
    <property type="molecule type" value="Genomic_DNA"/>
</dbReference>
<organism evidence="7 8">
    <name type="scientific">Symbiodinium microadriaticum</name>
    <name type="common">Dinoflagellate</name>
    <name type="synonym">Zooxanthella microadriatica</name>
    <dbReference type="NCBI Taxonomy" id="2951"/>
    <lineage>
        <taxon>Eukaryota</taxon>
        <taxon>Sar</taxon>
        <taxon>Alveolata</taxon>
        <taxon>Dinophyceae</taxon>
        <taxon>Suessiales</taxon>
        <taxon>Symbiodiniaceae</taxon>
        <taxon>Symbiodinium</taxon>
    </lineage>
</organism>
<dbReference type="PROSITE" id="PS50994">
    <property type="entry name" value="INTEGRASE"/>
    <property type="match status" value="1"/>
</dbReference>
<feature type="region of interest" description="Disordered" evidence="4">
    <location>
        <begin position="4243"/>
        <end position="4268"/>
    </location>
</feature>
<evidence type="ECO:0000259" key="6">
    <source>
        <dbReference type="PROSITE" id="PS50994"/>
    </source>
</evidence>
<dbReference type="PRINTS" id="PR00371">
    <property type="entry name" value="FPNCR"/>
</dbReference>
<feature type="compositionally biased region" description="Pro residues" evidence="4">
    <location>
        <begin position="2576"/>
        <end position="2609"/>
    </location>
</feature>
<feature type="transmembrane region" description="Helical" evidence="5">
    <location>
        <begin position="373"/>
        <end position="396"/>
    </location>
</feature>
<name>A0A1Q9DWP3_SYMMI</name>
<dbReference type="Gene3D" id="2.40.30.10">
    <property type="entry name" value="Translation factors"/>
    <property type="match status" value="1"/>
</dbReference>
<keyword evidence="5" id="KW-0472">Membrane</keyword>
<feature type="region of interest" description="Disordered" evidence="4">
    <location>
        <begin position="2415"/>
        <end position="2710"/>
    </location>
</feature>
<feature type="compositionally biased region" description="Basic and acidic residues" evidence="4">
    <location>
        <begin position="660"/>
        <end position="669"/>
    </location>
</feature>
<feature type="region of interest" description="Disordered" evidence="4">
    <location>
        <begin position="3403"/>
        <end position="3488"/>
    </location>
</feature>
<dbReference type="SUPFAM" id="SSF63380">
    <property type="entry name" value="Riboflavin synthase domain-like"/>
    <property type="match status" value="1"/>
</dbReference>
<feature type="compositionally biased region" description="Basic and acidic residues" evidence="4">
    <location>
        <begin position="606"/>
        <end position="616"/>
    </location>
</feature>
<dbReference type="GO" id="GO:0015074">
    <property type="term" value="P:DNA integration"/>
    <property type="evidence" value="ECO:0007669"/>
    <property type="project" value="InterPro"/>
</dbReference>
<evidence type="ECO:0000256" key="4">
    <source>
        <dbReference type="SAM" id="MobiDB-lite"/>
    </source>
</evidence>
<evidence type="ECO:0000313" key="8">
    <source>
        <dbReference type="Proteomes" id="UP000186817"/>
    </source>
</evidence>
<dbReference type="Pfam" id="PF07727">
    <property type="entry name" value="RVT_2"/>
    <property type="match status" value="1"/>
</dbReference>
<feature type="transmembrane region" description="Helical" evidence="5">
    <location>
        <begin position="344"/>
        <end position="367"/>
    </location>
</feature>
<feature type="compositionally biased region" description="Basic residues" evidence="4">
    <location>
        <begin position="1084"/>
        <end position="1114"/>
    </location>
</feature>
<dbReference type="InterPro" id="IPR001584">
    <property type="entry name" value="Integrase_cat-core"/>
</dbReference>
<feature type="region of interest" description="Disordered" evidence="4">
    <location>
        <begin position="3900"/>
        <end position="3926"/>
    </location>
</feature>
<dbReference type="GO" id="GO:0004783">
    <property type="term" value="F:sulfite reductase (NADPH) activity"/>
    <property type="evidence" value="ECO:0007669"/>
    <property type="project" value="TreeGrafter"/>
</dbReference>
<dbReference type="GO" id="GO:0005829">
    <property type="term" value="C:cytosol"/>
    <property type="evidence" value="ECO:0007669"/>
    <property type="project" value="TreeGrafter"/>
</dbReference>
<keyword evidence="5" id="KW-1133">Transmembrane helix</keyword>
<dbReference type="GO" id="GO:0010181">
    <property type="term" value="F:FMN binding"/>
    <property type="evidence" value="ECO:0007669"/>
    <property type="project" value="TreeGrafter"/>
</dbReference>
<dbReference type="OrthoDB" id="411615at2759"/>
<dbReference type="GO" id="GO:0050660">
    <property type="term" value="F:flavin adenine dinucleotide binding"/>
    <property type="evidence" value="ECO:0007669"/>
    <property type="project" value="TreeGrafter"/>
</dbReference>
<dbReference type="InterPro" id="IPR017938">
    <property type="entry name" value="Riboflavin_synthase-like_b-brl"/>
</dbReference>
<feature type="region of interest" description="Disordered" evidence="4">
    <location>
        <begin position="3359"/>
        <end position="3383"/>
    </location>
</feature>
<gene>
    <name evidence="7" type="primary">Cpr</name>
    <name evidence="7" type="ORF">AK812_SmicGene17834</name>
</gene>
<keyword evidence="2" id="KW-0285">Flavoprotein</keyword>
<keyword evidence="5" id="KW-0812">Transmembrane</keyword>
<comment type="caution">
    <text evidence="7">The sequence shown here is derived from an EMBL/GenBank/DDBJ whole genome shotgun (WGS) entry which is preliminary data.</text>
</comment>
<evidence type="ECO:0000313" key="7">
    <source>
        <dbReference type="EMBL" id="OLP99579.1"/>
    </source>
</evidence>
<feature type="compositionally biased region" description="Pro residues" evidence="4">
    <location>
        <begin position="2429"/>
        <end position="2438"/>
    </location>
</feature>
<dbReference type="Gene3D" id="3.40.50.80">
    <property type="entry name" value="Nucleotide-binding domain of ferredoxin-NADP reductase (FNR) module"/>
    <property type="match status" value="1"/>
</dbReference>
<evidence type="ECO:0000256" key="1">
    <source>
        <dbReference type="ARBA" id="ARBA00001974"/>
    </source>
</evidence>
<feature type="region of interest" description="Disordered" evidence="4">
    <location>
        <begin position="3977"/>
        <end position="4201"/>
    </location>
</feature>
<feature type="region of interest" description="Disordered" evidence="4">
    <location>
        <begin position="1505"/>
        <end position="1606"/>
    </location>
</feature>
<feature type="region of interest" description="Disordered" evidence="4">
    <location>
        <begin position="1084"/>
        <end position="1124"/>
    </location>
</feature>
<feature type="compositionally biased region" description="Acidic residues" evidence="4">
    <location>
        <begin position="2701"/>
        <end position="2710"/>
    </location>
</feature>
<sequence length="4696" mass="520459">MSAFVLRTACDSCGRSSVLAKVGARAPCYTYAELLEKFPSCQVSIGNLLDYVPDIKPRLYSIASSSRLRGDDVCHLCIIRNDWAAASGRQLTGLSTRWLSEDMHPEKEALPVRACVHPSAVTLPEKHTTPMVMVALGTGIAPMRAFIEERAAAKKDGEECGPMALFFGARNRQEYSYEAEFEQYQKDGVLNHIQLALSREQKEKIYVTHRLQQNKELVYDLIHQKEGNLYLCGPGGNVPPQVRQAVIDAIKDVGGHSANLSSVTLSHRYPAGAKSLSRLPLLTPSPLRLSAAPGIIRFRAPSAMVSGYVISVIEHIKSMHLIFPADVEALYLDHLHDIKRQTSWAFVVGFFFPLLTSEIMLVSHLFADGDIDLPIMTIVRLGSQLLLFLVSTLVCLNCFGTTSKVNREAVWVVIICAVLMTMTFRHSEGDEAAGTALLQALLVELAFTYLPLRIPTAVLLLLLVSILAGVSSALDLNDLKRSEVGVMMSLTVGAVRTLALLEASQRRDWLDKTKSQVLKAEPDSSMSTDKGSFRDASRMESREEHAGDEHAGDGSVALPLPGELPSQLPEADEDGTGTTVPMRSKETRRTTPAPLRIQRISSLNSAKEKRNAKTGDGHCPSPRIRPARRRSEGNAAASVQRISIEALKDMTAQKPSTLKWQREAADPRDSGAASLVEPASPRRFNKHLVFANDEAGPPMVHTPKLHLNVVAELPGIPGVLHICEGEANPGARSKDSAMASLSAAMNFEHGDGDEDYLLNGNESYATNHRHFQELQRLSAFQQVTTKVPPSYDGRSSWFAYEDAIDDWCDITELDGDKRGPALRNRLEGEAAIHKRLLDRDRLKDPNNGVKYFKSFLRPLFVKGAANVFLYRFQQFMNLHRGNGDMLRWITRFQLSVQRMQEAWNDTYLPITDPMNAEVRAFIAGLPAEEQATITNDDAMERANERLRDQHARTIPITANLVALIFVSLSDLTQDQRQVLTSLMAHRNRVLADYRMNELREVYLEIFCTTKTSVDNPLLAPSGHGGRKTFLVIDEGYLDNQEGYWVEDEEDGTEGFLEADDDAFWVYDEDNYTWFQRRFQGRKMKRGFKGQRKGKGKGRKGSGGRRFFKKRKGRSHLADSSTDAWQAEGQWHDDWQDASWDDWSWDYAEESYAAKGKGKKGKKGKGKGKFGKHDGKDGKGGSKDGAANLADTAQGSAAIAAAVTFYTSNTDFNDLSFMATENHEAFITQPLTPTSMVLDLGCTRAMTSRVAAQDLMKFCDQNKDCGIWYNIAESQSKFTFANSESTSCKQKLVICMYDREYAVQSTEFDIVEQGHVPTLMSLPQMRNLRFQFDLQPDKAFLSSSVLGIENMQLKVAPSSHLVLDLIDLSEYMWHVRFGKFKKSSFLTYYMHYEYGFHQKLSGGSSFEEVPEEPEGLVFATDDEWVVDENKMELIRVHKKTRQVKYAPKEGQTPIPLEFLDVKRTTIMEFSKEKIVTQEDDWRSTERPTAKTPDYWRGKTVFRILPGGLESRTSVPAKSRFPGRSKTGSPDDTVNTGKPEDSSRKSGTTGSFPSGKEPVRRRVRIKGSGPLGPVPKKAAPPPVPEDDPDLHEYAPSEPGEPLSEEARNELFPDRKDVRDVSSLEPRRIALPLPGHEVSRASPQYKRMLEKLNDEVELYKLHVKHYHMSPAQFRRRTSMLGLPGEIYDKYDRIFRTCRVCSTSVPTPPRARVAGLRASSFGDLIFVDHEEIKFGSKAYLALVIIDGATNLLWATALTSLEAPETLNAFRQWNEENNCIPKGIVGDQAFCTDQFMSYYKFHGITPYPCGPRTPWPNRAETAVRLFKRTWSIMAKALADEGYAEKVTVRQAVKKVAWARNCQLTVSGYSPLEIATGRRPPDLLDVETCSPEQLSVNPSSEDRTTLELQRIALRAHQEARQAIDLRKDLARRVMPSDGPYKKGDRVFVWHKDESKKKSEGVWVRGVVVSQEGAMVLVEVHRAVLRVNQSKVRRDHDPWHDVAIPLKSGDDSRRSSSEEALDDIGDKILQDAGKDVVFSTCYEHEICYHTLTSGKSDFVEISPHLTGLTACVCHSGNTASSPILFGDWNSKTLQSSIADAWKVILMGEPDHIVIHPVVPAEWPKKAARAFWHFCAEVCRWQDDRECFVTVIHPSRTGFFSSQCSRSLKWRPNLSLVTFRNQGEQLHGELSFLTNLSEGSLDRLESLTEGYDSKDLFDPRFAVLLSHCVSRHQHSDSRQGFLFEDIFEDFEDGALCSLCLRSERNAEALSVLPSSEEYSLLSNNSKGKLPRSLHFVAPQRFVTSSLVQTLSYIDKLLPGTELEVHTTTSSDAVTLRPMMKNVRVLTLPYLEFEYCNVYRGTFGKTLPVIHRHPDAVVILWNPGDHDHVFFVTIAQLLPCLQDMKADHWSMIVFWNEAKGSAARRGPDVGLDFTDQPAPAPELPQPPTNDENGDYPGYEDPHADMPVDDEDMPPQSQQPEPDLDDDPIELGSGGPPPPAPPGGGAFVPVPDGDDDDLDMPFDPDDHGGNDPPGGGPLGPGPGFGPSPDEPPVQMEYHDEAPPPGGPPGAPGAVPQFSNPDQVLSPPMPWPAPATPIVPVPIPPHPQFPLPQSLRPPSPRNVAPTRARAAHPDDVSKAKARAAQPVGPPVVLLPGQSAGKKDPSSDFPVAEEPASSSSGPAVPGLPVTEGEFPIQQTPLPEPTQEPPVPDADGDSDDTDATVDYRDRDDSLLALAVGDQDVLIRLPSDFKVDPSFVPLDGDGFASWLTKQDKVKAGTVTPAMQQKYAKEIRAAKLEEFKSYLDNDAIRLTDRRKLGRDVNFLTGRWVLTVKVDKNGFFSKFKARWVCRGFQDKFAWDQQTDSPTATRYGFRLVAQCAANHYWDLFHLDLKTAFLQGEHYNLSSRSVVVQLPPDIGLPPWMVGLCLRPVYGLNDAPRRWWNRLDKFLRSVGLEPTRADRCTYVAYDGIEGKKDKSYLSSGSFSLEKEPEPEPSGHLKDLALHAMSCYAYDEESRSTSDRAEVRSYMSCQDIAQCFNTETKKMVDYAWRPVTDGKLLGFLGSIACKKRGWFPYENGHALVSHRAKALRGPDPTYKVKDYPYRVSMILRKGTWWIVERAHDLRQENKPCYLEEEAEVLVSLFLPEKASYKVESLSELSPELVDQLLEHFVDPVHGSPSKGRKTVGVMSLHVDDLIISGTEKFLTWFLKKIREHFTVGHEDKNDLTFTGQRVCWVNDAQGNKKYISIDQKLCVSELEEIVIPKHLKDGDACDKALHTSYRSLLGSINWLQSRTQFQACYQFSRLASASAAPTDGFLTAKSDLDSVEKVAAEQRNEIMEANKEGSCDSKLAHSQASALKVLGAVDDKLLERKYVRSGKSESSSPEKLDGAGAIPRVDPPPAEVLQAVVAEVDYKGMSVVGPDGLLVPVPGYPGSEEQDEEEDEVENEEDEEQEEEEVKDEEQDEEAEQEEEGESEEATGWSMGKQEEAAAKQEKKKRGPHDGPLWAAFQMFTRTAKEQGKGFKAIWQHSGPRTLVLILLMVNYMEDMEATQLSMLGQCVVACDPGGSFQLVVSKFVGDWPVLADARGVRILPFGADRKFDGTKAVYRVQVSMASFNARTKKPTYLYGNHRFLKAVVVKARQDAPDRQSFQAAKKTIVKRHVDDTCAGCANEKTCVPLFVTKDQWDEQTEIQLLFSQPMPWDDTDGLLEVAQWMVASRRLRLPEAPDPKAAAAVDAAVSLSALGLSPEQQEMVKNRMLALTAKSAPAPAAPEPPATPPATVAAPSPVTTPALAANPVKVVEPEPTPSPDKAQQDAVTLKVVEAGPTPSPDRTQQDAVTLKVVEAGPSPSPDISTLETQAWDGSCEATLLAGASAETLALSGRSNSLALQHGASTSDLEATLRDKEVLEIQKDLEKQVSQEFNNEGGATQGQQEDEEEEKAAAAAAEAARLAMATAAAALEAAKAKKQERLQREAKEREMRERKELEMRTLELLAKEQREREAREREAKEKEAKEKEAKEREAREREAKEKAAQEAKEQAEARARELQEIEAKMKEKETLERQAMMKEAKERETQARLAREAKEREEAKQRVLSEARPLKREAERTGQHHTQDGVGDSVGRDDEFALPVLSDAEKGKYKATPSPDKASESPSPVDPAQVVPTPSTMFFQRPPSDSPGPATPPPAQAKPSPETATESHSPATTVAPATPPPATSTPNATGQTQVLANLLVQLQAGGAGPEQLQPIVDAIAKLFVQQPTAAAPATPEPHAPPAVAKSAPPMPTAAPAAAAAAPGNGLALEAVMRFKRQHEDEICIELGAEASWATQGSELEIDITQMLATKDFQLSEFVTNWVSACTAAEGRAAPYVEAFKKHSKVAANLHAVGHDFGLQGNPPTAYRGIVKAGLLSELNEDSIDLVEFWNQARSEVIKSDFFHYDGDKNVTLSHLQHDLVMSLNQCSDKGNGLGATLHVVAGKGDWKWRKEWLQQTRFYGKVTHGSHGICPRCFAAKNDWVDVKERFNNDEDVARAQETAVGENIAMKQLSGWSCNMEVPDLLHCIWLGTGRDLVGSRCLEMAETRQDLVGATYDQRLASLRKDIQAWCAARGIRPSTIDELSFSFFFKQPGGLSRLGVETLSLDYPQGPSKGYANKVLICSCFKEEDWVGQLCRVAKLAVHSASLSKRIVQRWLLQYNAKIVESREEKSESSCTHFPANSPPN</sequence>
<feature type="compositionally biased region" description="Pro residues" evidence="4">
    <location>
        <begin position="2529"/>
        <end position="2541"/>
    </location>
</feature>
<feature type="compositionally biased region" description="Low complexity" evidence="4">
    <location>
        <begin position="3403"/>
        <end position="3418"/>
    </location>
</feature>
<dbReference type="Gene3D" id="3.30.420.10">
    <property type="entry name" value="Ribonuclease H-like superfamily/Ribonuclease H"/>
    <property type="match status" value="1"/>
</dbReference>
<dbReference type="InterPro" id="IPR036397">
    <property type="entry name" value="RNaseH_sf"/>
</dbReference>
<feature type="compositionally biased region" description="Basic and acidic residues" evidence="4">
    <location>
        <begin position="3977"/>
        <end position="4095"/>
    </location>
</feature>
<dbReference type="Proteomes" id="UP000186817">
    <property type="component" value="Unassembled WGS sequence"/>
</dbReference>
<dbReference type="InterPro" id="IPR013103">
    <property type="entry name" value="RVT_2"/>
</dbReference>
<evidence type="ECO:0000256" key="5">
    <source>
        <dbReference type="SAM" id="Phobius"/>
    </source>
</evidence>
<keyword evidence="3" id="KW-0274">FAD</keyword>
<dbReference type="PANTHER" id="PTHR19384:SF109">
    <property type="entry name" value="SULFITE REDUCTASE [NADPH] FLAVOPROTEIN COMPONENT"/>
    <property type="match status" value="1"/>
</dbReference>
<comment type="cofactor">
    <cofactor evidence="1">
        <name>FAD</name>
        <dbReference type="ChEBI" id="CHEBI:57692"/>
    </cofactor>
</comment>
<dbReference type="Pfam" id="PF00175">
    <property type="entry name" value="NAD_binding_1"/>
    <property type="match status" value="1"/>
</dbReference>
<dbReference type="InterPro" id="IPR039261">
    <property type="entry name" value="FNR_nucleotide-bd"/>
</dbReference>
<feature type="region of interest" description="Disordered" evidence="4">
    <location>
        <begin position="1155"/>
        <end position="1185"/>
    </location>
</feature>
<dbReference type="PANTHER" id="PTHR19384">
    <property type="entry name" value="NITRIC OXIDE SYNTHASE-RELATED"/>
    <property type="match status" value="1"/>
</dbReference>